<protein>
    <recommendedName>
        <fullName evidence="3">Transposase</fullName>
    </recommendedName>
</protein>
<organism evidence="1 2">
    <name type="scientific">Popillia japonica</name>
    <name type="common">Japanese beetle</name>
    <dbReference type="NCBI Taxonomy" id="7064"/>
    <lineage>
        <taxon>Eukaryota</taxon>
        <taxon>Metazoa</taxon>
        <taxon>Ecdysozoa</taxon>
        <taxon>Arthropoda</taxon>
        <taxon>Hexapoda</taxon>
        <taxon>Insecta</taxon>
        <taxon>Pterygota</taxon>
        <taxon>Neoptera</taxon>
        <taxon>Endopterygota</taxon>
        <taxon>Coleoptera</taxon>
        <taxon>Polyphaga</taxon>
        <taxon>Scarabaeiformia</taxon>
        <taxon>Scarabaeidae</taxon>
        <taxon>Rutelinae</taxon>
        <taxon>Popillia</taxon>
    </lineage>
</organism>
<proteinExistence type="predicted"/>
<dbReference type="AlphaFoldDB" id="A0AAW1JFX8"/>
<comment type="caution">
    <text evidence="1">The sequence shown here is derived from an EMBL/GenBank/DDBJ whole genome shotgun (WGS) entry which is preliminary data.</text>
</comment>
<sequence length="260" mass="29055">MEKGNFGRSYVLGVENVKKIVLHIRKLQSKGFTPARESVRVSIKKSEEISVHRSVGLDKVENYFKLLEQIMTEHQLFDKPSNVYNVDDTGLQLNNKPGQVVTVKSSKSVPIITSSEKGETISAVTRCNPEGSFLPKYCIIGIYCKEEWKDDSDAEALLHDDSDDEDQSNLDKICVGCGKDYGQTVKSDDWIQCSGTKNVSNFLNILVQNESATQSEEQLLQLIENDLSDIECLSDDDDEAKYGWEDSLEDNIDTSGARDG</sequence>
<evidence type="ECO:0008006" key="3">
    <source>
        <dbReference type="Google" id="ProtNLM"/>
    </source>
</evidence>
<evidence type="ECO:0000313" key="1">
    <source>
        <dbReference type="EMBL" id="KAK9702135.1"/>
    </source>
</evidence>
<keyword evidence="2" id="KW-1185">Reference proteome</keyword>
<name>A0AAW1JFX8_POPJA</name>
<gene>
    <name evidence="1" type="ORF">QE152_g30143</name>
</gene>
<evidence type="ECO:0000313" key="2">
    <source>
        <dbReference type="Proteomes" id="UP001458880"/>
    </source>
</evidence>
<accession>A0AAW1JFX8</accession>
<dbReference type="Proteomes" id="UP001458880">
    <property type="component" value="Unassembled WGS sequence"/>
</dbReference>
<dbReference type="EMBL" id="JASPKY010000399">
    <property type="protein sequence ID" value="KAK9702135.1"/>
    <property type="molecule type" value="Genomic_DNA"/>
</dbReference>
<reference evidence="1 2" key="1">
    <citation type="journal article" date="2024" name="BMC Genomics">
        <title>De novo assembly and annotation of Popillia japonica's genome with initial clues to its potential as an invasive pest.</title>
        <authorList>
            <person name="Cucini C."/>
            <person name="Boschi S."/>
            <person name="Funari R."/>
            <person name="Cardaioli E."/>
            <person name="Iannotti N."/>
            <person name="Marturano G."/>
            <person name="Paoli F."/>
            <person name="Bruttini M."/>
            <person name="Carapelli A."/>
            <person name="Frati F."/>
            <person name="Nardi F."/>
        </authorList>
    </citation>
    <scope>NUCLEOTIDE SEQUENCE [LARGE SCALE GENOMIC DNA]</scope>
    <source>
        <strain evidence="1">DMR45628</strain>
    </source>
</reference>